<proteinExistence type="predicted"/>
<protein>
    <submittedName>
        <fullName evidence="1">Uncharacterized protein</fullName>
    </submittedName>
</protein>
<accession>A0A5P3MTW3</accession>
<dbReference type="Proteomes" id="UP000325536">
    <property type="component" value="Chromosome"/>
</dbReference>
<organism evidence="1 2">
    <name type="scientific">Neisseria animalis</name>
    <dbReference type="NCBI Taxonomy" id="492"/>
    <lineage>
        <taxon>Bacteria</taxon>
        <taxon>Pseudomonadati</taxon>
        <taxon>Pseudomonadota</taxon>
        <taxon>Betaproteobacteria</taxon>
        <taxon>Neisseriales</taxon>
        <taxon>Neisseriaceae</taxon>
        <taxon>Neisseria</taxon>
    </lineage>
</organism>
<sequence>MTNFTRGASSVRCG</sequence>
<reference evidence="1 2" key="1">
    <citation type="submission" date="2018-08" db="EMBL/GenBank/DDBJ databases">
        <title>Neisseria animalis ATCC 49930 complete genome.</title>
        <authorList>
            <person name="Veseli I.A."/>
            <person name="Mascarenhas dos Santos A.C."/>
            <person name="Buttler R."/>
            <person name="Pombert J.-F."/>
        </authorList>
    </citation>
    <scope>NUCLEOTIDE SEQUENCE [LARGE SCALE GENOMIC DNA]</scope>
    <source>
        <strain evidence="1 2">ATCC 49930</strain>
    </source>
</reference>
<dbReference type="EMBL" id="CP031699">
    <property type="protein sequence ID" value="QEY25004.1"/>
    <property type="molecule type" value="Genomic_DNA"/>
</dbReference>
<evidence type="ECO:0000313" key="2">
    <source>
        <dbReference type="Proteomes" id="UP000325536"/>
    </source>
</evidence>
<gene>
    <name evidence="1" type="ORF">D0T90_06235</name>
</gene>
<dbReference type="KEGG" id="naq:D0T90_06235"/>
<dbReference type="NCBIfam" id="TIGR01053">
    <property type="entry name" value="LSD1"/>
    <property type="match status" value="1"/>
</dbReference>
<evidence type="ECO:0000313" key="1">
    <source>
        <dbReference type="EMBL" id="QEY25004.1"/>
    </source>
</evidence>
<keyword evidence="2" id="KW-1185">Reference proteome</keyword>
<name>A0A5P3MTW3_NEIAN</name>